<proteinExistence type="predicted"/>
<dbReference type="PANTHER" id="PTHR43265">
    <property type="entry name" value="ESTERASE ESTD"/>
    <property type="match status" value="1"/>
</dbReference>
<feature type="signal peptide" evidence="1">
    <location>
        <begin position="1"/>
        <end position="19"/>
    </location>
</feature>
<dbReference type="Pfam" id="PF13026">
    <property type="entry name" value="DUF3887"/>
    <property type="match status" value="1"/>
</dbReference>
<gene>
    <name evidence="4" type="ORF">GM921_13370</name>
</gene>
<feature type="chain" id="PRO_5037459046" evidence="1">
    <location>
        <begin position="20"/>
        <end position="435"/>
    </location>
</feature>
<evidence type="ECO:0000313" key="4">
    <source>
        <dbReference type="EMBL" id="MBB2146486.1"/>
    </source>
</evidence>
<dbReference type="AlphaFoldDB" id="A0A923E0I8"/>
<dbReference type="SUPFAM" id="SSF53474">
    <property type="entry name" value="alpha/beta-Hydrolases"/>
    <property type="match status" value="1"/>
</dbReference>
<dbReference type="PANTHER" id="PTHR43265:SF1">
    <property type="entry name" value="ESTERASE ESTD"/>
    <property type="match status" value="1"/>
</dbReference>
<feature type="domain" description="DUF3887" evidence="3">
    <location>
        <begin position="29"/>
        <end position="118"/>
    </location>
</feature>
<keyword evidence="4" id="KW-0378">Hydrolase</keyword>
<dbReference type="Pfam" id="PF12146">
    <property type="entry name" value="Hydrolase_4"/>
    <property type="match status" value="1"/>
</dbReference>
<evidence type="ECO:0000259" key="3">
    <source>
        <dbReference type="Pfam" id="PF13026"/>
    </source>
</evidence>
<keyword evidence="1" id="KW-0732">Signal</keyword>
<protein>
    <submittedName>
        <fullName evidence="4">Alpha/beta fold hydrolase</fullName>
    </submittedName>
</protein>
<dbReference type="Proteomes" id="UP000601055">
    <property type="component" value="Unassembled WGS sequence"/>
</dbReference>
<name>A0A923E0I8_9SPHI</name>
<keyword evidence="5" id="KW-1185">Reference proteome</keyword>
<dbReference type="RefSeq" id="WP_182923140.1">
    <property type="nucleotide sequence ID" value="NZ_WNXD01000002.1"/>
</dbReference>
<dbReference type="InterPro" id="IPR029058">
    <property type="entry name" value="AB_hydrolase_fold"/>
</dbReference>
<organism evidence="4 5">
    <name type="scientific">Pedobacter planticolens</name>
    <dbReference type="NCBI Taxonomy" id="2679964"/>
    <lineage>
        <taxon>Bacteria</taxon>
        <taxon>Pseudomonadati</taxon>
        <taxon>Bacteroidota</taxon>
        <taxon>Sphingobacteriia</taxon>
        <taxon>Sphingobacteriales</taxon>
        <taxon>Sphingobacteriaceae</taxon>
        <taxon>Pedobacter</taxon>
    </lineage>
</organism>
<dbReference type="GO" id="GO:0052689">
    <property type="term" value="F:carboxylic ester hydrolase activity"/>
    <property type="evidence" value="ECO:0007669"/>
    <property type="project" value="TreeGrafter"/>
</dbReference>
<dbReference type="InterPro" id="IPR022742">
    <property type="entry name" value="Hydrolase_4"/>
</dbReference>
<dbReference type="Gene3D" id="3.40.50.1820">
    <property type="entry name" value="alpha/beta hydrolase"/>
    <property type="match status" value="1"/>
</dbReference>
<evidence type="ECO:0000259" key="2">
    <source>
        <dbReference type="Pfam" id="PF12146"/>
    </source>
</evidence>
<evidence type="ECO:0000313" key="5">
    <source>
        <dbReference type="Proteomes" id="UP000601055"/>
    </source>
</evidence>
<dbReference type="InterPro" id="IPR024981">
    <property type="entry name" value="DUF3887"/>
</dbReference>
<reference evidence="4" key="1">
    <citation type="submission" date="2019-11" db="EMBL/GenBank/DDBJ databases">
        <title>Description of Pedobacter sp. LMG 31464T.</title>
        <authorList>
            <person name="Carlier A."/>
            <person name="Qi S."/>
            <person name="Vandamme P."/>
        </authorList>
    </citation>
    <scope>NUCLEOTIDE SEQUENCE</scope>
    <source>
        <strain evidence="4">LMG 31464</strain>
    </source>
</reference>
<feature type="domain" description="Serine aminopeptidase S33" evidence="2">
    <location>
        <begin position="226"/>
        <end position="402"/>
    </location>
</feature>
<dbReference type="InterPro" id="IPR053145">
    <property type="entry name" value="AB_hydrolase_Est10"/>
</dbReference>
<dbReference type="Gene3D" id="3.10.450.590">
    <property type="match status" value="1"/>
</dbReference>
<accession>A0A923E0I8</accession>
<evidence type="ECO:0000256" key="1">
    <source>
        <dbReference type="SAM" id="SignalP"/>
    </source>
</evidence>
<dbReference type="EMBL" id="WNXD01000002">
    <property type="protein sequence ID" value="MBB2146486.1"/>
    <property type="molecule type" value="Genomic_DNA"/>
</dbReference>
<sequence>MKKTILLIALLFISTVSFSQNVLSLFGKANQFFTLLEDGKFDTAHSYFAESEQSKISVDNLKQLWTSVKTKLGKTESLEAIQSKVQGQFFVVIVNGKFEKDEQDFMLAFDKTEKMVGLFMAPKAVVYAKPSYADTTLYQEKSVYLQTPGHQLAAVITTPKNVKNFPIVVLVHGSGPGDMDETVGPNKPFKDIALGLASKGIATVRYVKRTVIYQNEFTKAFTVKEEVTDDALAAVALAKTVQGADVKNVYLMGHSLGGMLAPRLATMAPDLKGIILAAAPARKLTDIILDQNKYMFELAKDTTQATKTILQEATTTIEKSRISQLGNMKPDSLVIGLPASYWVDLNSYDQVAVAKKLKQRILVFQGGNDFQVAMADYNLWNTALGKKSNATLKLYPELNHLMSPQTEKGTTAQYQVPVNVSEKLIDDIAAWIKAK</sequence>
<comment type="caution">
    <text evidence="4">The sequence shown here is derived from an EMBL/GenBank/DDBJ whole genome shotgun (WGS) entry which is preliminary data.</text>
</comment>